<name>Q4TFX3_TETNG</name>
<feature type="non-terminal residue" evidence="1">
    <location>
        <position position="1"/>
    </location>
</feature>
<reference evidence="1" key="1">
    <citation type="journal article" date="2004" name="Nature">
        <title>Genome duplication in the teleost fish Tetraodon nigroviridis reveals the early vertebrate proto-karyotype.</title>
        <authorList>
            <person name="Jaillon O."/>
            <person name="Aury J.-M."/>
            <person name="Brunet F."/>
            <person name="Petit J.-L."/>
            <person name="Stange-Thomann N."/>
            <person name="Mauceli E."/>
            <person name="Bouneau L."/>
            <person name="Fischer C."/>
            <person name="Ozouf-Costaz C."/>
            <person name="Bernot A."/>
            <person name="Nicaud S."/>
            <person name="Jaffe D."/>
            <person name="Fisher S."/>
            <person name="Lutfalla G."/>
            <person name="Dossat C."/>
            <person name="Segurens B."/>
            <person name="Dasilva C."/>
            <person name="Salanoubat M."/>
            <person name="Levy M."/>
            <person name="Boudet N."/>
            <person name="Castellano S."/>
            <person name="Anthouard V."/>
            <person name="Jubin C."/>
            <person name="Castelli V."/>
            <person name="Katinka M."/>
            <person name="Vacherie B."/>
            <person name="Biemont C."/>
            <person name="Skalli Z."/>
            <person name="Cattolico L."/>
            <person name="Poulain J."/>
            <person name="De Berardinis V."/>
            <person name="Cruaud C."/>
            <person name="Duprat S."/>
            <person name="Brottier P."/>
            <person name="Coutanceau J.-P."/>
            <person name="Gouzy J."/>
            <person name="Parra G."/>
            <person name="Lardier G."/>
            <person name="Chapple C."/>
            <person name="McKernan K.J."/>
            <person name="McEwan P."/>
            <person name="Bosak S."/>
            <person name="Kellis M."/>
            <person name="Volff J.-N."/>
            <person name="Guigo R."/>
            <person name="Zody M.C."/>
            <person name="Mesirov J."/>
            <person name="Lindblad-Toh K."/>
            <person name="Birren B."/>
            <person name="Nusbaum C."/>
            <person name="Kahn D."/>
            <person name="Robinson-Rechavi M."/>
            <person name="Laudet V."/>
            <person name="Schachter V."/>
            <person name="Quetier F."/>
            <person name="Saurin W."/>
            <person name="Scarpelli C."/>
            <person name="Wincker P."/>
            <person name="Lander E.S."/>
            <person name="Weissenbach J."/>
            <person name="Roest Crollius H."/>
        </authorList>
    </citation>
    <scope>NUCLEOTIDE SEQUENCE [LARGE SCALE GENOMIC DNA]</scope>
</reference>
<organism evidence="1">
    <name type="scientific">Tetraodon nigroviridis</name>
    <name type="common">Spotted green pufferfish</name>
    <name type="synonym">Chelonodon nigroviridis</name>
    <dbReference type="NCBI Taxonomy" id="99883"/>
    <lineage>
        <taxon>Eukaryota</taxon>
        <taxon>Metazoa</taxon>
        <taxon>Chordata</taxon>
        <taxon>Craniata</taxon>
        <taxon>Vertebrata</taxon>
        <taxon>Euteleostomi</taxon>
        <taxon>Actinopterygii</taxon>
        <taxon>Neopterygii</taxon>
        <taxon>Teleostei</taxon>
        <taxon>Neoteleostei</taxon>
        <taxon>Acanthomorphata</taxon>
        <taxon>Eupercaria</taxon>
        <taxon>Tetraodontiformes</taxon>
        <taxon>Tetradontoidea</taxon>
        <taxon>Tetraodontidae</taxon>
        <taxon>Tetraodon</taxon>
    </lineage>
</organism>
<dbReference type="AlphaFoldDB" id="Q4TFX3"/>
<accession>Q4TFX3</accession>
<evidence type="ECO:0000313" key="1">
    <source>
        <dbReference type="EMBL" id="CAF88209.1"/>
    </source>
</evidence>
<protein>
    <submittedName>
        <fullName evidence="1">(spotted green pufferfish) hypothetical protein</fullName>
    </submittedName>
</protein>
<reference evidence="1" key="2">
    <citation type="submission" date="2004-02" db="EMBL/GenBank/DDBJ databases">
        <authorList>
            <consortium name="Genoscope"/>
            <consortium name="Whitehead Institute Centre for Genome Research"/>
        </authorList>
    </citation>
    <scope>NUCLEOTIDE SEQUENCE</scope>
</reference>
<dbReference type="KEGG" id="tng:GSTEN00001405G001"/>
<proteinExistence type="predicted"/>
<gene>
    <name evidence="1" type="ORF">GSTENG00001405001</name>
</gene>
<comment type="caution">
    <text evidence="1">The sequence shown here is derived from an EMBL/GenBank/DDBJ whole genome shotgun (WGS) entry which is preliminary data.</text>
</comment>
<dbReference type="EMBL" id="CAAE01004131">
    <property type="protein sequence ID" value="CAF88209.1"/>
    <property type="molecule type" value="Genomic_DNA"/>
</dbReference>
<sequence length="51" mass="5296">PALSSDTSVCYCARLEGVCAACLRVIALYSRSDIALQSRCLSSAPSSSSLI</sequence>